<dbReference type="InterPro" id="IPR030678">
    <property type="entry name" value="Peptide/Ni-bd"/>
</dbReference>
<organism evidence="7 8">
    <name type="scientific">Streptomyces hydrogenans</name>
    <dbReference type="NCBI Taxonomy" id="1873719"/>
    <lineage>
        <taxon>Bacteria</taxon>
        <taxon>Bacillati</taxon>
        <taxon>Actinomycetota</taxon>
        <taxon>Actinomycetes</taxon>
        <taxon>Kitasatosporales</taxon>
        <taxon>Streptomycetaceae</taxon>
        <taxon>Streptomyces</taxon>
    </lineage>
</organism>
<dbReference type="InterPro" id="IPR039424">
    <property type="entry name" value="SBP_5"/>
</dbReference>
<dbReference type="PANTHER" id="PTHR30290:SF10">
    <property type="entry name" value="PERIPLASMIC OLIGOPEPTIDE-BINDING PROTEIN-RELATED"/>
    <property type="match status" value="1"/>
</dbReference>
<dbReference type="PANTHER" id="PTHR30290">
    <property type="entry name" value="PERIPLASMIC BINDING COMPONENT OF ABC TRANSPORTER"/>
    <property type="match status" value="1"/>
</dbReference>
<gene>
    <name evidence="7" type="ORF">Shyd_63010</name>
</gene>
<keyword evidence="3" id="KW-0813">Transport</keyword>
<dbReference type="PIRSF" id="PIRSF002741">
    <property type="entry name" value="MppA"/>
    <property type="match status" value="1"/>
</dbReference>
<dbReference type="Pfam" id="PF00496">
    <property type="entry name" value="SBP_bac_5"/>
    <property type="match status" value="1"/>
</dbReference>
<dbReference type="InterPro" id="IPR000914">
    <property type="entry name" value="SBP_5_dom"/>
</dbReference>
<comment type="similarity">
    <text evidence="2">Belongs to the bacterial solute-binding protein 5 family.</text>
</comment>
<feature type="chain" id="PRO_5045756237" evidence="5">
    <location>
        <begin position="35"/>
        <end position="544"/>
    </location>
</feature>
<evidence type="ECO:0000256" key="3">
    <source>
        <dbReference type="ARBA" id="ARBA00022448"/>
    </source>
</evidence>
<dbReference type="Gene3D" id="3.40.190.10">
    <property type="entry name" value="Periplasmic binding protein-like II"/>
    <property type="match status" value="1"/>
</dbReference>
<name>A0ABQ3PIS7_9ACTN</name>
<evidence type="ECO:0000256" key="5">
    <source>
        <dbReference type="SAM" id="SignalP"/>
    </source>
</evidence>
<evidence type="ECO:0000313" key="8">
    <source>
        <dbReference type="Proteomes" id="UP001052739"/>
    </source>
</evidence>
<dbReference type="CDD" id="cd08492">
    <property type="entry name" value="PBP2_NikA_DppA_OppA_like_15"/>
    <property type="match status" value="1"/>
</dbReference>
<accession>A0ABQ3PIS7</accession>
<evidence type="ECO:0000259" key="6">
    <source>
        <dbReference type="Pfam" id="PF00496"/>
    </source>
</evidence>
<reference evidence="7" key="1">
    <citation type="submission" date="2024-05" db="EMBL/GenBank/DDBJ databases">
        <title>Whole genome shotgun sequence of Streptomyces hydrogenans NBRC 13475.</title>
        <authorList>
            <person name="Komaki H."/>
            <person name="Tamura T."/>
        </authorList>
    </citation>
    <scope>NUCLEOTIDE SEQUENCE</scope>
    <source>
        <strain evidence="7">NBRC 13475</strain>
    </source>
</reference>
<feature type="domain" description="Solute-binding protein family 5" evidence="6">
    <location>
        <begin position="95"/>
        <end position="455"/>
    </location>
</feature>
<evidence type="ECO:0000256" key="1">
    <source>
        <dbReference type="ARBA" id="ARBA00004196"/>
    </source>
</evidence>
<dbReference type="Proteomes" id="UP001052739">
    <property type="component" value="Unassembled WGS sequence"/>
</dbReference>
<dbReference type="RefSeq" id="WP_043232445.1">
    <property type="nucleotide sequence ID" value="NZ_BNBS01000001.1"/>
</dbReference>
<protein>
    <submittedName>
        <fullName evidence="7">Peptide ABC transporter permease</fullName>
    </submittedName>
</protein>
<dbReference type="Gene3D" id="3.10.105.10">
    <property type="entry name" value="Dipeptide-binding Protein, Domain 3"/>
    <property type="match status" value="1"/>
</dbReference>
<feature type="signal peptide" evidence="5">
    <location>
        <begin position="1"/>
        <end position="34"/>
    </location>
</feature>
<keyword evidence="8" id="KW-1185">Reference proteome</keyword>
<sequence>MRATRTPARPRTPGDRRRLAVLAAPLLLAVPLTACSAAGSDGQTTGPRSGGRLTFALSSDPTCVDPHQAATNDAMYVTRGIVDSLTDQDPRTGRIVPWLATSWEIAANASRFTFRLRTDATFSDGAPVDAKAVKANFDAVHDLGARSILGSGFLQGYRGTEVVDAHTVEVAFDGPNAQFLQATSTPTLGLLSPASLRRAAEERCAGPLAGSGPFTLAGYTPDTSVELNRRDDYAWGSPLWKSPDAARLEAITFRVVPESGVRSGSLTSGQVDAIAGVAPQDETLLKGQKVSVVGRANPGVPVALSANTASPVAKDPAVRRALQAAVDRDEVVDTVLSSSYRPATSSLAETTDAYRDNSPLLAHDPARARTLLDEAGWRPGADGIRVKDGRPLRLKVILGTNFGPNQSALELIQQQVRKAGIQLDLSVLSIADYQKARGAGDYDLAWGNGTRTDPDILRTAFSSKLLNLSRISDPALQRELDAQAAATDPARRAAHVATAQRRILEQGYQIPVFEMTTVFALSKKVHDITFDASSRLQFHDTWLS</sequence>
<proteinExistence type="inferred from homology"/>
<dbReference type="SUPFAM" id="SSF53850">
    <property type="entry name" value="Periplasmic binding protein-like II"/>
    <property type="match status" value="1"/>
</dbReference>
<evidence type="ECO:0000256" key="2">
    <source>
        <dbReference type="ARBA" id="ARBA00005695"/>
    </source>
</evidence>
<comment type="caution">
    <text evidence="7">The sequence shown here is derived from an EMBL/GenBank/DDBJ whole genome shotgun (WGS) entry which is preliminary data.</text>
</comment>
<evidence type="ECO:0000313" key="7">
    <source>
        <dbReference type="EMBL" id="GHI24930.1"/>
    </source>
</evidence>
<keyword evidence="4 5" id="KW-0732">Signal</keyword>
<dbReference type="EMBL" id="BNDW01000068">
    <property type="protein sequence ID" value="GHI24930.1"/>
    <property type="molecule type" value="Genomic_DNA"/>
</dbReference>
<comment type="subcellular location">
    <subcellularLocation>
        <location evidence="1">Cell envelope</location>
    </subcellularLocation>
</comment>
<evidence type="ECO:0000256" key="4">
    <source>
        <dbReference type="ARBA" id="ARBA00022729"/>
    </source>
</evidence>